<comment type="caution">
    <text evidence="2">The sequence shown here is derived from an EMBL/GenBank/DDBJ whole genome shotgun (WGS) entry which is preliminary data.</text>
</comment>
<evidence type="ECO:0000256" key="1">
    <source>
        <dbReference type="SAM" id="SignalP"/>
    </source>
</evidence>
<protein>
    <recommendedName>
        <fullName evidence="4">Peptidase A1 domain-containing protein</fullName>
    </recommendedName>
</protein>
<evidence type="ECO:0000313" key="3">
    <source>
        <dbReference type="Proteomes" id="UP000053237"/>
    </source>
</evidence>
<accession>A0A024GFA5</accession>
<keyword evidence="1" id="KW-0732">Signal</keyword>
<dbReference type="EMBL" id="CAIX01000101">
    <property type="protein sequence ID" value="CCI45559.1"/>
    <property type="molecule type" value="Genomic_DNA"/>
</dbReference>
<gene>
    <name evidence="2" type="ORF">BN9_064560</name>
</gene>
<feature type="signal peptide" evidence="1">
    <location>
        <begin position="1"/>
        <end position="19"/>
    </location>
</feature>
<sequence>MNGALFLFSIVKILESSCAHLYIKLMVAACRGNPEYDVCFVVNDDANDGKMQFVIEATSPGMHDTDVIAFEPELRANDAVWRLPPPQHDVNLSLSLASLDYSKTPKLEPFCFFCIDLPYQLSFEWVGSSEPQLFFETVRPGNEKLHHVYRSEEINGHSSSRATTLGKLDATIEFKFYLVRFPGPERDFVLASEQYTLTFDYGSVISTVSPFFLSRIVEALDLKGGIPDKTSFECRKLKNIRLPYLRFIFPDGKIYKLTKDEYILRTKGPEVKCSMALKAWGNGGDEMYIIGASFSKRYATRIYSTETRSLAFEFETYKFIDDTKE</sequence>
<dbReference type="AlphaFoldDB" id="A0A024GFA5"/>
<dbReference type="InParanoid" id="A0A024GFA5"/>
<evidence type="ECO:0000313" key="2">
    <source>
        <dbReference type="EMBL" id="CCI45559.1"/>
    </source>
</evidence>
<dbReference type="InterPro" id="IPR021109">
    <property type="entry name" value="Peptidase_aspartic_dom_sf"/>
</dbReference>
<feature type="chain" id="PRO_5001532443" description="Peptidase A1 domain-containing protein" evidence="1">
    <location>
        <begin position="20"/>
        <end position="325"/>
    </location>
</feature>
<dbReference type="Gene3D" id="2.40.70.10">
    <property type="entry name" value="Acid Proteases"/>
    <property type="match status" value="1"/>
</dbReference>
<name>A0A024GFA5_9STRA</name>
<reference evidence="2 3" key="1">
    <citation type="submission" date="2012-05" db="EMBL/GenBank/DDBJ databases">
        <title>Recombination and specialization in a pathogen metapopulation.</title>
        <authorList>
            <person name="Gardiner A."/>
            <person name="Kemen E."/>
            <person name="Schultz-Larsen T."/>
            <person name="MacLean D."/>
            <person name="Van Oosterhout C."/>
            <person name="Jones J.D.G."/>
        </authorList>
    </citation>
    <scope>NUCLEOTIDE SEQUENCE [LARGE SCALE GENOMIC DNA]</scope>
    <source>
        <strain evidence="2 3">Ac Nc2</strain>
    </source>
</reference>
<organism evidence="2 3">
    <name type="scientific">Albugo candida</name>
    <dbReference type="NCBI Taxonomy" id="65357"/>
    <lineage>
        <taxon>Eukaryota</taxon>
        <taxon>Sar</taxon>
        <taxon>Stramenopiles</taxon>
        <taxon>Oomycota</taxon>
        <taxon>Peronosporomycetes</taxon>
        <taxon>Albuginales</taxon>
        <taxon>Albuginaceae</taxon>
        <taxon>Albugo</taxon>
    </lineage>
</organism>
<dbReference type="SUPFAM" id="SSF50630">
    <property type="entry name" value="Acid proteases"/>
    <property type="match status" value="1"/>
</dbReference>
<keyword evidence="3" id="KW-1185">Reference proteome</keyword>
<dbReference type="Proteomes" id="UP000053237">
    <property type="component" value="Unassembled WGS sequence"/>
</dbReference>
<evidence type="ECO:0008006" key="4">
    <source>
        <dbReference type="Google" id="ProtNLM"/>
    </source>
</evidence>
<proteinExistence type="predicted"/>